<evidence type="ECO:0000256" key="4">
    <source>
        <dbReference type="ARBA" id="ARBA00022676"/>
    </source>
</evidence>
<evidence type="ECO:0000256" key="2">
    <source>
        <dbReference type="ARBA" id="ARBA00004687"/>
    </source>
</evidence>
<dbReference type="Pfam" id="PF04188">
    <property type="entry name" value="Mannosyl_trans2"/>
    <property type="match status" value="1"/>
</dbReference>
<evidence type="ECO:0000313" key="12">
    <source>
        <dbReference type="Proteomes" id="UP000652763"/>
    </source>
</evidence>
<keyword evidence="6 10" id="KW-0812">Transmembrane</keyword>
<evidence type="ECO:0000256" key="7">
    <source>
        <dbReference type="ARBA" id="ARBA00022824"/>
    </source>
</evidence>
<comment type="subcellular location">
    <subcellularLocation>
        <location evidence="1">Endoplasmic reticulum membrane</location>
        <topology evidence="1">Multi-pass membrane protein</topology>
    </subcellularLocation>
</comment>
<feature type="transmembrane region" description="Helical" evidence="10">
    <location>
        <begin position="25"/>
        <end position="44"/>
    </location>
</feature>
<feature type="transmembrane region" description="Helical" evidence="10">
    <location>
        <begin position="231"/>
        <end position="250"/>
    </location>
</feature>
<sequence length="388" mass="42531">MNSPGSLQTTTTGNSSGYKDDVRALGIWVAGTAIIVAWLLYLGYESSAPARPTLQELTARFARFDYVHFDDIARLGYLPEPGTASTAAPLYAFFPAMPMLLRLGMALTLSSVVTGLIVSFLSGAMATIWIRRIADGYQQGLGLKAAAVFVTAPPAIFLYAPYTESLFLAFALGAWYFGMRRSWLFASVLCAFACTVRISGAFLLVALFVLWLTQRASSKNLRRAPVRTQSFLFLGIPAAVLLGWMAYLAVITGDLLAYQSAQKYWNRHFEWPWDAWSATLASYPPTGGVGPMGVIEVIAVVCGVVVTTVLIARRLWGEAVFVALNVLLLGTSTHFYSVPRAALLWWPLWIGIAYLLRKSATAFWAYLAFSTILMIAWAHLFLTGQWAG</sequence>
<keyword evidence="9 10" id="KW-0472">Membrane</keyword>
<protein>
    <recommendedName>
        <fullName evidence="13">Mannosyltransferase (PIG-V)</fullName>
    </recommendedName>
</protein>
<gene>
    <name evidence="11" type="ORF">H9638_10390</name>
</gene>
<keyword evidence="4" id="KW-0328">Glycosyltransferase</keyword>
<feature type="transmembrane region" description="Helical" evidence="10">
    <location>
        <begin position="141"/>
        <end position="162"/>
    </location>
</feature>
<dbReference type="RefSeq" id="WP_191747099.1">
    <property type="nucleotide sequence ID" value="NZ_JACSQC010000004.1"/>
</dbReference>
<accession>A0ABR8YJW0</accession>
<dbReference type="Proteomes" id="UP000652763">
    <property type="component" value="Unassembled WGS sequence"/>
</dbReference>
<evidence type="ECO:0000313" key="11">
    <source>
        <dbReference type="EMBL" id="MBD8044214.1"/>
    </source>
</evidence>
<evidence type="ECO:0000256" key="3">
    <source>
        <dbReference type="ARBA" id="ARBA00022502"/>
    </source>
</evidence>
<proteinExistence type="predicted"/>
<evidence type="ECO:0000256" key="1">
    <source>
        <dbReference type="ARBA" id="ARBA00004477"/>
    </source>
</evidence>
<keyword evidence="5" id="KW-0808">Transferase</keyword>
<name>A0ABR8YJW0_9MICC</name>
<comment type="caution">
    <text evidence="11">The sequence shown here is derived from an EMBL/GenBank/DDBJ whole genome shotgun (WGS) entry which is preliminary data.</text>
</comment>
<feature type="transmembrane region" description="Helical" evidence="10">
    <location>
        <begin position="363"/>
        <end position="382"/>
    </location>
</feature>
<keyword evidence="7" id="KW-0256">Endoplasmic reticulum</keyword>
<evidence type="ECO:0000256" key="10">
    <source>
        <dbReference type="SAM" id="Phobius"/>
    </source>
</evidence>
<evidence type="ECO:0000256" key="5">
    <source>
        <dbReference type="ARBA" id="ARBA00022679"/>
    </source>
</evidence>
<dbReference type="PANTHER" id="PTHR12468">
    <property type="entry name" value="GPI MANNOSYLTRANSFERASE 2"/>
    <property type="match status" value="1"/>
</dbReference>
<evidence type="ECO:0000256" key="6">
    <source>
        <dbReference type="ARBA" id="ARBA00022692"/>
    </source>
</evidence>
<reference evidence="11 12" key="1">
    <citation type="submission" date="2020-08" db="EMBL/GenBank/DDBJ databases">
        <title>A Genomic Blueprint of the Chicken Gut Microbiome.</title>
        <authorList>
            <person name="Gilroy R."/>
            <person name="Ravi A."/>
            <person name="Getino M."/>
            <person name="Pursley I."/>
            <person name="Horton D.L."/>
            <person name="Alikhan N.-F."/>
            <person name="Baker D."/>
            <person name="Gharbi K."/>
            <person name="Hall N."/>
            <person name="Watson M."/>
            <person name="Adriaenssens E.M."/>
            <person name="Foster-Nyarko E."/>
            <person name="Jarju S."/>
            <person name="Secka A."/>
            <person name="Antonio M."/>
            <person name="Oren A."/>
            <person name="Chaudhuri R."/>
            <person name="La Ragione R.M."/>
            <person name="Hildebrand F."/>
            <person name="Pallen M.J."/>
        </authorList>
    </citation>
    <scope>NUCLEOTIDE SEQUENCE [LARGE SCALE GENOMIC DNA]</scope>
    <source>
        <strain evidence="11 12">Sa2BUA2</strain>
    </source>
</reference>
<feature type="transmembrane region" description="Helical" evidence="10">
    <location>
        <begin position="319"/>
        <end position="335"/>
    </location>
</feature>
<keyword evidence="12" id="KW-1185">Reference proteome</keyword>
<comment type="pathway">
    <text evidence="2">Glycolipid biosynthesis; glycosylphosphatidylinositol-anchor biosynthesis.</text>
</comment>
<evidence type="ECO:0000256" key="8">
    <source>
        <dbReference type="ARBA" id="ARBA00022989"/>
    </source>
</evidence>
<evidence type="ECO:0008006" key="13">
    <source>
        <dbReference type="Google" id="ProtNLM"/>
    </source>
</evidence>
<feature type="transmembrane region" description="Helical" evidence="10">
    <location>
        <begin position="182"/>
        <end position="210"/>
    </location>
</feature>
<keyword evidence="3" id="KW-0337">GPI-anchor biosynthesis</keyword>
<feature type="transmembrane region" description="Helical" evidence="10">
    <location>
        <begin position="103"/>
        <end position="129"/>
    </location>
</feature>
<evidence type="ECO:0000256" key="9">
    <source>
        <dbReference type="ARBA" id="ARBA00023136"/>
    </source>
</evidence>
<keyword evidence="8 10" id="KW-1133">Transmembrane helix</keyword>
<dbReference type="InterPro" id="IPR007315">
    <property type="entry name" value="PIG-V/Gpi18"/>
</dbReference>
<dbReference type="PANTHER" id="PTHR12468:SF2">
    <property type="entry name" value="GPI MANNOSYLTRANSFERASE 2"/>
    <property type="match status" value="1"/>
</dbReference>
<feature type="transmembrane region" description="Helical" evidence="10">
    <location>
        <begin position="292"/>
        <end position="312"/>
    </location>
</feature>
<organism evidence="11 12">
    <name type="scientific">Arthrobacter pullicola</name>
    <dbReference type="NCBI Taxonomy" id="2762224"/>
    <lineage>
        <taxon>Bacteria</taxon>
        <taxon>Bacillati</taxon>
        <taxon>Actinomycetota</taxon>
        <taxon>Actinomycetes</taxon>
        <taxon>Micrococcales</taxon>
        <taxon>Micrococcaceae</taxon>
        <taxon>Arthrobacter</taxon>
    </lineage>
</organism>
<dbReference type="EMBL" id="JACSQC010000004">
    <property type="protein sequence ID" value="MBD8044214.1"/>
    <property type="molecule type" value="Genomic_DNA"/>
</dbReference>